<feature type="transmembrane region" description="Helical" evidence="6">
    <location>
        <begin position="249"/>
        <end position="272"/>
    </location>
</feature>
<keyword evidence="4 6" id="KW-1133">Transmembrane helix</keyword>
<dbReference type="SUPFAM" id="SSF109755">
    <property type="entry name" value="PhoU-like"/>
    <property type="match status" value="1"/>
</dbReference>
<feature type="transmembrane region" description="Helical" evidence="6">
    <location>
        <begin position="6"/>
        <end position="28"/>
    </location>
</feature>
<feature type="transmembrane region" description="Helical" evidence="6">
    <location>
        <begin position="284"/>
        <end position="308"/>
    </location>
</feature>
<evidence type="ECO:0000256" key="4">
    <source>
        <dbReference type="ARBA" id="ARBA00022989"/>
    </source>
</evidence>
<dbReference type="OrthoDB" id="5778511at2"/>
<dbReference type="AlphaFoldDB" id="A0A4D7Q9K3"/>
<dbReference type="Pfam" id="PF01895">
    <property type="entry name" value="PhoU"/>
    <property type="match status" value="1"/>
</dbReference>
<dbReference type="InterPro" id="IPR026022">
    <property type="entry name" value="PhoU_dom"/>
</dbReference>
<dbReference type="Pfam" id="PF02690">
    <property type="entry name" value="Na_Pi_cotrans"/>
    <property type="match status" value="2"/>
</dbReference>
<feature type="transmembrane region" description="Helical" evidence="6">
    <location>
        <begin position="94"/>
        <end position="121"/>
    </location>
</feature>
<gene>
    <name evidence="8" type="ORF">E8L99_02930</name>
</gene>
<organism evidence="8 9">
    <name type="scientific">Phreatobacter aquaticus</name>
    <dbReference type="NCBI Taxonomy" id="2570229"/>
    <lineage>
        <taxon>Bacteria</taxon>
        <taxon>Pseudomonadati</taxon>
        <taxon>Pseudomonadota</taxon>
        <taxon>Alphaproteobacteria</taxon>
        <taxon>Hyphomicrobiales</taxon>
        <taxon>Phreatobacteraceae</taxon>
        <taxon>Phreatobacter</taxon>
    </lineage>
</organism>
<accession>A0A4D7Q9K3</accession>
<dbReference type="InterPro" id="IPR003841">
    <property type="entry name" value="Na/Pi_transpt"/>
</dbReference>
<evidence type="ECO:0000259" key="7">
    <source>
        <dbReference type="Pfam" id="PF01895"/>
    </source>
</evidence>
<evidence type="ECO:0000256" key="2">
    <source>
        <dbReference type="ARBA" id="ARBA00022475"/>
    </source>
</evidence>
<feature type="domain" description="PhoU" evidence="7">
    <location>
        <begin position="343"/>
        <end position="422"/>
    </location>
</feature>
<dbReference type="GO" id="GO:0005436">
    <property type="term" value="F:sodium:phosphate symporter activity"/>
    <property type="evidence" value="ECO:0007669"/>
    <property type="project" value="InterPro"/>
</dbReference>
<dbReference type="RefSeq" id="WP_137098144.1">
    <property type="nucleotide sequence ID" value="NZ_CP039865.1"/>
</dbReference>
<evidence type="ECO:0000313" key="9">
    <source>
        <dbReference type="Proteomes" id="UP000298588"/>
    </source>
</evidence>
<evidence type="ECO:0000256" key="5">
    <source>
        <dbReference type="ARBA" id="ARBA00023136"/>
    </source>
</evidence>
<dbReference type="Gene3D" id="1.20.58.220">
    <property type="entry name" value="Phosphate transport system protein phou homolog 2, domain 2"/>
    <property type="match status" value="1"/>
</dbReference>
<feature type="transmembrane region" description="Helical" evidence="6">
    <location>
        <begin position="48"/>
        <end position="74"/>
    </location>
</feature>
<dbReference type="PANTHER" id="PTHR10010:SF46">
    <property type="entry name" value="SODIUM-DEPENDENT PHOSPHATE TRANSPORT PROTEIN 2B"/>
    <property type="match status" value="1"/>
</dbReference>
<proteinExistence type="predicted"/>
<name>A0A4D7Q9K3_9HYPH</name>
<keyword evidence="9" id="KW-1185">Reference proteome</keyword>
<keyword evidence="3 6" id="KW-0812">Transmembrane</keyword>
<feature type="transmembrane region" description="Helical" evidence="6">
    <location>
        <begin position="133"/>
        <end position="151"/>
    </location>
</feature>
<reference evidence="8 9" key="1">
    <citation type="submission" date="2019-04" db="EMBL/GenBank/DDBJ databases">
        <title>Phreatobacter aquaticus sp. nov.</title>
        <authorList>
            <person name="Choi A."/>
            <person name="Baek K."/>
        </authorList>
    </citation>
    <scope>NUCLEOTIDE SEQUENCE [LARGE SCALE GENOMIC DNA]</scope>
    <source>
        <strain evidence="8 9">NMCR1094</strain>
    </source>
</reference>
<dbReference type="PANTHER" id="PTHR10010">
    <property type="entry name" value="SOLUTE CARRIER FAMILY 34 SODIUM PHOSPHATE , MEMBER 2-RELATED"/>
    <property type="match status" value="1"/>
</dbReference>
<feature type="transmembrane region" description="Helical" evidence="6">
    <location>
        <begin position="175"/>
        <end position="199"/>
    </location>
</feature>
<sequence>MTATQVIIRLLGDVALLLWGIHMVHSGVMRALGTELRQVLAVGLRNRFSAFISGVAVTTALQSSTATALLATSFASHGSVRLVPALALMLGANVGTAIIVQVFSFDVSLVFPVFIFLGLVAFRRGQRTRVRDLGRAAIGLGLMLLALHLLAETMRPVEGAPAVRELFAALTRDPLLNLAMAALLTWAAHSSVAVVLFIMSLAMAGIVSGPAALAMVLGANLGSALNPLIESIGGDPAKLRLAAGNLANRVIGCGAALPFLGVLSAWLASLGLGAGAVAASFHLGFNLVLAAAFIGLLPLVARALVALFPKTLKADDPSTPKYLSSSALDTPAVALANAVRETLRMSDVVEAMLRGSQDVFQSGDRKRVGEVGQMDNILDRLHAAIESYLSAVDGETLTEAETRRLSDILAYAINLEHVGDVVEKSLMKLAAKQIKNRLTLPPDALAEIDTMHQRLLEDLQLATAVFTGGDVGAARKLVEDKEFFRNGEREATERHFARVRDGKRESYEVSGVHLDILRDLKRISAHIIATAYPLLEQSEMLRQSRLT</sequence>
<keyword evidence="5 6" id="KW-0472">Membrane</keyword>
<dbReference type="KEGG" id="paqt:E8L99_02930"/>
<dbReference type="EMBL" id="CP039865">
    <property type="protein sequence ID" value="QCK84810.1"/>
    <property type="molecule type" value="Genomic_DNA"/>
</dbReference>
<evidence type="ECO:0000256" key="3">
    <source>
        <dbReference type="ARBA" id="ARBA00022692"/>
    </source>
</evidence>
<comment type="subcellular location">
    <subcellularLocation>
        <location evidence="1">Cell membrane</location>
        <topology evidence="1">Multi-pass membrane protein</topology>
    </subcellularLocation>
</comment>
<dbReference type="Proteomes" id="UP000298588">
    <property type="component" value="Chromosome"/>
</dbReference>
<dbReference type="InterPro" id="IPR038078">
    <property type="entry name" value="PhoU-like_sf"/>
</dbReference>
<evidence type="ECO:0000313" key="8">
    <source>
        <dbReference type="EMBL" id="QCK84810.1"/>
    </source>
</evidence>
<dbReference type="GO" id="GO:0044341">
    <property type="term" value="P:sodium-dependent phosphate transport"/>
    <property type="evidence" value="ECO:0007669"/>
    <property type="project" value="InterPro"/>
</dbReference>
<evidence type="ECO:0000256" key="6">
    <source>
        <dbReference type="SAM" id="Phobius"/>
    </source>
</evidence>
<keyword evidence="2" id="KW-1003">Cell membrane</keyword>
<protein>
    <submittedName>
        <fullName evidence="8">Na/Pi cotransporter family protein</fullName>
    </submittedName>
</protein>
<dbReference type="NCBIfam" id="NF037997">
    <property type="entry name" value="Na_Pi_symport"/>
    <property type="match status" value="1"/>
</dbReference>
<dbReference type="GO" id="GO:0005886">
    <property type="term" value="C:plasma membrane"/>
    <property type="evidence" value="ECO:0007669"/>
    <property type="project" value="UniProtKB-SubCell"/>
</dbReference>
<evidence type="ECO:0000256" key="1">
    <source>
        <dbReference type="ARBA" id="ARBA00004651"/>
    </source>
</evidence>